<evidence type="ECO:0000259" key="3">
    <source>
        <dbReference type="PROSITE" id="PS50977"/>
    </source>
</evidence>
<dbReference type="AlphaFoldDB" id="A0A1X1UCR0"/>
<accession>A0A1X1UCR0</accession>
<dbReference type="Proteomes" id="UP000193010">
    <property type="component" value="Unassembled WGS sequence"/>
</dbReference>
<dbReference type="Pfam" id="PF21313">
    <property type="entry name" value="EthR_C"/>
    <property type="match status" value="1"/>
</dbReference>
<evidence type="ECO:0000313" key="5">
    <source>
        <dbReference type="Proteomes" id="UP000193010"/>
    </source>
</evidence>
<dbReference type="Gene3D" id="1.10.357.10">
    <property type="entry name" value="Tetracycline Repressor, domain 2"/>
    <property type="match status" value="1"/>
</dbReference>
<dbReference type="STRING" id="292462.AWC05_18160"/>
<keyword evidence="1 2" id="KW-0238">DNA-binding</keyword>
<feature type="domain" description="HTH tetR-type" evidence="3">
    <location>
        <begin position="10"/>
        <end position="71"/>
    </location>
</feature>
<gene>
    <name evidence="4" type="ORF">AWC05_18160</name>
</gene>
<feature type="DNA-binding region" description="H-T-H motif" evidence="2">
    <location>
        <begin position="34"/>
        <end position="53"/>
    </location>
</feature>
<dbReference type="InterPro" id="IPR001647">
    <property type="entry name" value="HTH_TetR"/>
</dbReference>
<comment type="caution">
    <text evidence="4">The sequence shown here is derived from an EMBL/GenBank/DDBJ whole genome shotgun (WGS) entry which is preliminary data.</text>
</comment>
<evidence type="ECO:0000313" key="4">
    <source>
        <dbReference type="EMBL" id="ORV54518.1"/>
    </source>
</evidence>
<reference evidence="4 5" key="1">
    <citation type="submission" date="2016-01" db="EMBL/GenBank/DDBJ databases">
        <title>The new phylogeny of the genus Mycobacterium.</title>
        <authorList>
            <person name="Tarcisio F."/>
            <person name="Conor M."/>
            <person name="Antonella G."/>
            <person name="Elisabetta G."/>
            <person name="Giulia F.S."/>
            <person name="Sara T."/>
            <person name="Anna F."/>
            <person name="Clotilde B."/>
            <person name="Roberto B."/>
            <person name="Veronica D.S."/>
            <person name="Fabio R."/>
            <person name="Monica P."/>
            <person name="Olivier J."/>
            <person name="Enrico T."/>
            <person name="Nicola S."/>
        </authorList>
    </citation>
    <scope>NUCLEOTIDE SEQUENCE [LARGE SCALE GENOMIC DNA]</scope>
    <source>
        <strain evidence="4 5">DSM 44852</strain>
    </source>
</reference>
<dbReference type="InterPro" id="IPR009057">
    <property type="entry name" value="Homeodomain-like_sf"/>
</dbReference>
<keyword evidence="5" id="KW-1185">Reference proteome</keyword>
<protein>
    <recommendedName>
        <fullName evidence="3">HTH tetR-type domain-containing protein</fullName>
    </recommendedName>
</protein>
<dbReference type="PROSITE" id="PS50977">
    <property type="entry name" value="HTH_TETR_2"/>
    <property type="match status" value="1"/>
</dbReference>
<dbReference type="EMBL" id="LQOV01000008">
    <property type="protein sequence ID" value="ORV54518.1"/>
    <property type="molecule type" value="Genomic_DNA"/>
</dbReference>
<dbReference type="SUPFAM" id="SSF46689">
    <property type="entry name" value="Homeodomain-like"/>
    <property type="match status" value="1"/>
</dbReference>
<proteinExistence type="predicted"/>
<evidence type="ECO:0000256" key="1">
    <source>
        <dbReference type="ARBA" id="ARBA00023125"/>
    </source>
</evidence>
<dbReference type="GO" id="GO:0003677">
    <property type="term" value="F:DNA binding"/>
    <property type="evidence" value="ECO:0007669"/>
    <property type="project" value="UniProtKB-UniRule"/>
</dbReference>
<dbReference type="Gene3D" id="1.10.10.60">
    <property type="entry name" value="Homeodomain-like"/>
    <property type="match status" value="1"/>
</dbReference>
<dbReference type="InterPro" id="IPR049397">
    <property type="entry name" value="EthR_C"/>
</dbReference>
<evidence type="ECO:0000256" key="2">
    <source>
        <dbReference type="PROSITE-ProRule" id="PRU00335"/>
    </source>
</evidence>
<organism evidence="4 5">
    <name type="scientific">Mycobacterium florentinum</name>
    <dbReference type="NCBI Taxonomy" id="292462"/>
    <lineage>
        <taxon>Bacteria</taxon>
        <taxon>Bacillati</taxon>
        <taxon>Actinomycetota</taxon>
        <taxon>Actinomycetes</taxon>
        <taxon>Mycobacteriales</taxon>
        <taxon>Mycobacteriaceae</taxon>
        <taxon>Mycobacterium</taxon>
        <taxon>Mycobacterium simiae complex</taxon>
    </lineage>
</organism>
<sequence>MTTKTKNGNPQTRQAILDALERTLENRPLGEIAVTDILAEAGLSSRTTFYQHFGGRDEAFVALVGRALNEIGNEVTAVIHDASVRRTPLLRKAVDRWMVRGGRHWHLARNMLLEWPRIPEFREIFVAFMTGLSEQLAAAIDEDRRAGLVVTAAPSSTAASMALWSAERAMHATMVGAYGFASSAATADALVAQHLALVYGVNPTAK</sequence>
<name>A0A1X1UCR0_MYCFL</name>